<dbReference type="AlphaFoldDB" id="X0VTU2"/>
<protein>
    <recommendedName>
        <fullName evidence="2">HDOD domain-containing protein</fullName>
    </recommendedName>
</protein>
<evidence type="ECO:0008006" key="2">
    <source>
        <dbReference type="Google" id="ProtNLM"/>
    </source>
</evidence>
<dbReference type="Gene3D" id="1.10.3210.10">
    <property type="entry name" value="Hypothetical protein af1432"/>
    <property type="match status" value="1"/>
</dbReference>
<gene>
    <name evidence="1" type="ORF">S01H1_56098</name>
</gene>
<name>X0VTU2_9ZZZZ</name>
<feature type="non-terminal residue" evidence="1">
    <location>
        <position position="1"/>
    </location>
</feature>
<dbReference type="EMBL" id="BARS01036502">
    <property type="protein sequence ID" value="GAG15878.1"/>
    <property type="molecule type" value="Genomic_DNA"/>
</dbReference>
<comment type="caution">
    <text evidence="1">The sequence shown here is derived from an EMBL/GenBank/DDBJ whole genome shotgun (WGS) entry which is preliminary data.</text>
</comment>
<dbReference type="SUPFAM" id="SSF109604">
    <property type="entry name" value="HD-domain/PDEase-like"/>
    <property type="match status" value="1"/>
</dbReference>
<organism evidence="1">
    <name type="scientific">marine sediment metagenome</name>
    <dbReference type="NCBI Taxonomy" id="412755"/>
    <lineage>
        <taxon>unclassified sequences</taxon>
        <taxon>metagenomes</taxon>
        <taxon>ecological metagenomes</taxon>
    </lineage>
</organism>
<accession>X0VTU2</accession>
<sequence>ILADKWALPMDLEYALVYHHNPHGIDKAVELVTTVHLADQMAHQIGADLWDNEVIEPEWGDACDTLGLEEEDYNNCLNDMKNNIDKSTEFLAMINYAE</sequence>
<reference evidence="1" key="1">
    <citation type="journal article" date="2014" name="Front. Microbiol.">
        <title>High frequency of phylogenetically diverse reductive dehalogenase-homologous genes in deep subseafloor sedimentary metagenomes.</title>
        <authorList>
            <person name="Kawai M."/>
            <person name="Futagami T."/>
            <person name="Toyoda A."/>
            <person name="Takaki Y."/>
            <person name="Nishi S."/>
            <person name="Hori S."/>
            <person name="Arai W."/>
            <person name="Tsubouchi T."/>
            <person name="Morono Y."/>
            <person name="Uchiyama I."/>
            <person name="Ito T."/>
            <person name="Fujiyama A."/>
            <person name="Inagaki F."/>
            <person name="Takami H."/>
        </authorList>
    </citation>
    <scope>NUCLEOTIDE SEQUENCE</scope>
    <source>
        <strain evidence="1">Expedition CK06-06</strain>
    </source>
</reference>
<evidence type="ECO:0000313" key="1">
    <source>
        <dbReference type="EMBL" id="GAG15878.1"/>
    </source>
</evidence>
<proteinExistence type="predicted"/>